<dbReference type="Pfam" id="PF05247">
    <property type="entry name" value="FlhD"/>
    <property type="match status" value="1"/>
</dbReference>
<keyword evidence="11" id="KW-0966">Cell projection</keyword>
<comment type="function">
    <text evidence="8 9">Functions in complex with FlhC as a master transcriptional regulator that regulates transcription of several flagellar and non-flagellar operons by binding to their promoter region. Activates expression of class 2 flagellar genes, including fliA, which is a flagellum-specific sigma factor that turns on the class 3 genes. Also regulates genes whose products function in a variety of physiological pathways.</text>
</comment>
<keyword evidence="11" id="KW-0969">Cilium</keyword>
<organism evidence="11 12">
    <name type="scientific">Paraburkholderia caffeinitolerans</name>
    <dbReference type="NCBI Taxonomy" id="1723730"/>
    <lineage>
        <taxon>Bacteria</taxon>
        <taxon>Pseudomonadati</taxon>
        <taxon>Pseudomonadota</taxon>
        <taxon>Betaproteobacteria</taxon>
        <taxon>Burkholderiales</taxon>
        <taxon>Burkholderiaceae</taxon>
        <taxon>Paraburkholderia</taxon>
    </lineage>
</organism>
<dbReference type="EMBL" id="CADIKL010000014">
    <property type="protein sequence ID" value="CAB3790904.1"/>
    <property type="molecule type" value="Genomic_DNA"/>
</dbReference>
<dbReference type="HAMAP" id="MF_00725">
    <property type="entry name" value="FlhD"/>
    <property type="match status" value="1"/>
</dbReference>
<evidence type="ECO:0000256" key="7">
    <source>
        <dbReference type="ARBA" id="ARBA00023163"/>
    </source>
</evidence>
<dbReference type="InterPro" id="IPR023559">
    <property type="entry name" value="Flagellar_FlhD"/>
</dbReference>
<keyword evidence="7 9" id="KW-0804">Transcription</keyword>
<feature type="region of interest" description="Disordered" evidence="10">
    <location>
        <begin position="1"/>
        <end position="33"/>
    </location>
</feature>
<evidence type="ECO:0000256" key="6">
    <source>
        <dbReference type="ARBA" id="ARBA00023159"/>
    </source>
</evidence>
<feature type="disulfide bond" description="Interchain" evidence="9">
    <location>
        <position position="93"/>
    </location>
</feature>
<dbReference type="Gene3D" id="1.10.4000.10">
    <property type="entry name" value="Flagellar transcriptional activator FlhD"/>
    <property type="match status" value="1"/>
</dbReference>
<keyword evidence="1 9" id="KW-0963">Cytoplasm</keyword>
<keyword evidence="3 9" id="KW-0805">Transcription regulation</keyword>
<dbReference type="NCBIfam" id="NF002783">
    <property type="entry name" value="PRK02909.1-1"/>
    <property type="match status" value="1"/>
</dbReference>
<evidence type="ECO:0000256" key="4">
    <source>
        <dbReference type="ARBA" id="ARBA00023125"/>
    </source>
</evidence>
<evidence type="ECO:0000313" key="12">
    <source>
        <dbReference type="Proteomes" id="UP000494119"/>
    </source>
</evidence>
<dbReference type="SUPFAM" id="SSF63592">
    <property type="entry name" value="Flagellar transcriptional activator FlhD"/>
    <property type="match status" value="1"/>
</dbReference>
<dbReference type="GO" id="GO:0005737">
    <property type="term" value="C:cytoplasm"/>
    <property type="evidence" value="ECO:0007669"/>
    <property type="project" value="UniProtKB-SubCell"/>
</dbReference>
<evidence type="ECO:0000256" key="10">
    <source>
        <dbReference type="SAM" id="MobiDB-lite"/>
    </source>
</evidence>
<dbReference type="GO" id="GO:0045893">
    <property type="term" value="P:positive regulation of DNA-templated transcription"/>
    <property type="evidence" value="ECO:0007669"/>
    <property type="project" value="InterPro"/>
</dbReference>
<evidence type="ECO:0000256" key="8">
    <source>
        <dbReference type="ARBA" id="ARBA00025431"/>
    </source>
</evidence>
<evidence type="ECO:0000256" key="2">
    <source>
        <dbReference type="ARBA" id="ARBA00022795"/>
    </source>
</evidence>
<comment type="subunit">
    <text evidence="9">Homodimer; disulfide-linked. Forms a heterohexamer composed of two FlhC and four FlhD subunits. Each FlhC binds a FlhD dimer, forming a heterotrimer, and a hexamer assembles by dimerization of two heterotrimers.</text>
</comment>
<dbReference type="AlphaFoldDB" id="A0A6J5G1G6"/>
<comment type="domain">
    <text evidence="9">The C-terminal region contains a putative helix-turn-helix (HTH) motif, suggesting that this region may bind DNA.</text>
</comment>
<keyword evidence="11" id="KW-0282">Flagellum</keyword>
<keyword evidence="6 9" id="KW-0010">Activator</keyword>
<evidence type="ECO:0000256" key="9">
    <source>
        <dbReference type="HAMAP-Rule" id="MF_00725"/>
    </source>
</evidence>
<gene>
    <name evidence="11" type="primary">flhD_2</name>
    <name evidence="9" type="synonym">flhD</name>
    <name evidence="11" type="ORF">LMG28688_03181</name>
</gene>
<evidence type="ECO:0000256" key="3">
    <source>
        <dbReference type="ARBA" id="ARBA00023015"/>
    </source>
</evidence>
<comment type="similarity">
    <text evidence="9">Belongs to the FlhD family.</text>
</comment>
<dbReference type="GO" id="GO:0003677">
    <property type="term" value="F:DNA binding"/>
    <property type="evidence" value="ECO:0007669"/>
    <property type="project" value="UniProtKB-UniRule"/>
</dbReference>
<accession>A0A6J5G1G6</accession>
<name>A0A6J5G1G6_9BURK</name>
<keyword evidence="4 9" id="KW-0238">DNA-binding</keyword>
<dbReference type="Proteomes" id="UP000494119">
    <property type="component" value="Unassembled WGS sequence"/>
</dbReference>
<reference evidence="11 12" key="1">
    <citation type="submission" date="2020-04" db="EMBL/GenBank/DDBJ databases">
        <authorList>
            <person name="De Canck E."/>
        </authorList>
    </citation>
    <scope>NUCLEOTIDE SEQUENCE [LARGE SCALE GENOMIC DNA]</scope>
    <source>
        <strain evidence="11 12">LMG 28688</strain>
    </source>
</reference>
<dbReference type="InterPro" id="IPR036194">
    <property type="entry name" value="FlhD_sf"/>
</dbReference>
<comment type="subcellular location">
    <subcellularLocation>
        <location evidence="9">Cytoplasm</location>
    </subcellularLocation>
</comment>
<evidence type="ECO:0000313" key="11">
    <source>
        <dbReference type="EMBL" id="CAB3790904.1"/>
    </source>
</evidence>
<proteinExistence type="inferred from homology"/>
<keyword evidence="12" id="KW-1185">Reference proteome</keyword>
<evidence type="ECO:0000256" key="5">
    <source>
        <dbReference type="ARBA" id="ARBA00023157"/>
    </source>
</evidence>
<keyword evidence="2 9" id="KW-1005">Bacterial flagellum biogenesis</keyword>
<dbReference type="GO" id="GO:1902208">
    <property type="term" value="P:regulation of bacterial-type flagellum assembly"/>
    <property type="evidence" value="ECO:0007669"/>
    <property type="project" value="UniProtKB-UniRule"/>
</dbReference>
<evidence type="ECO:0000256" key="1">
    <source>
        <dbReference type="ARBA" id="ARBA00022490"/>
    </source>
</evidence>
<sequence>MSGPTKGHKSYNGAQRRGVNRGFGKKKMDRSSETLDSIREINLSYLMLAQRMLREDKPVGMFRLGLSSELADLLSGLSLAQIVKLAASDQLLCLFRFDDHAMLSALTQTTRHADVAATHTAILLAGQPAVQFA</sequence>
<dbReference type="GO" id="GO:0044780">
    <property type="term" value="P:bacterial-type flagellum assembly"/>
    <property type="evidence" value="ECO:0007669"/>
    <property type="project" value="InterPro"/>
</dbReference>
<protein>
    <recommendedName>
        <fullName evidence="9">Flagellar transcriptional regulator FlhD</fullName>
    </recommendedName>
</protein>
<keyword evidence="5 9" id="KW-1015">Disulfide bond</keyword>